<sequence>MSTLVAIAITTGILSGIWGWVAVSLGLLSWAGFLGCTAYFASPKDGLKGLLISLATTLSGVFWAMVIIYLSTEVGIEIIGYVITAVVAFLMCVQAKQTWLSFIPGTFIGSCATFASGGDWQLVVPSLVLGILFGYSMKASGLWLQQKLAKPEGNLVTAE</sequence>
<dbReference type="AlphaFoldDB" id="A0A0B9H033"/>
<reference evidence="2 3" key="1">
    <citation type="submission" date="2014-12" db="EMBL/GenBank/DDBJ databases">
        <title>Genome sequencing of Photobacterium gaetbulicola AD005a.</title>
        <authorList>
            <person name="Adrian T.G.S."/>
            <person name="Chan K.G."/>
        </authorList>
    </citation>
    <scope>NUCLEOTIDE SEQUENCE [LARGE SCALE GENOMIC DNA]</scope>
    <source>
        <strain evidence="2 3">AD005a</strain>
    </source>
</reference>
<protein>
    <submittedName>
        <fullName evidence="2">Membrane protein</fullName>
    </submittedName>
</protein>
<gene>
    <name evidence="2" type="ORF">RJ45_07225</name>
</gene>
<dbReference type="InterPro" id="IPR009476">
    <property type="entry name" value="DUF1097"/>
</dbReference>
<keyword evidence="1" id="KW-0472">Membrane</keyword>
<feature type="transmembrane region" description="Helical" evidence="1">
    <location>
        <begin position="74"/>
        <end position="92"/>
    </location>
</feature>
<dbReference type="Pfam" id="PF06496">
    <property type="entry name" value="DUF1097"/>
    <property type="match status" value="1"/>
</dbReference>
<feature type="transmembrane region" description="Helical" evidence="1">
    <location>
        <begin position="49"/>
        <end position="68"/>
    </location>
</feature>
<evidence type="ECO:0000313" key="3">
    <source>
        <dbReference type="Proteomes" id="UP000031278"/>
    </source>
</evidence>
<dbReference type="Proteomes" id="UP000031278">
    <property type="component" value="Unassembled WGS sequence"/>
</dbReference>
<organism evidence="2 3">
    <name type="scientific">Photobacterium gaetbulicola</name>
    <dbReference type="NCBI Taxonomy" id="1295392"/>
    <lineage>
        <taxon>Bacteria</taxon>
        <taxon>Pseudomonadati</taxon>
        <taxon>Pseudomonadota</taxon>
        <taxon>Gammaproteobacteria</taxon>
        <taxon>Vibrionales</taxon>
        <taxon>Vibrionaceae</taxon>
        <taxon>Photobacterium</taxon>
    </lineage>
</organism>
<dbReference type="RefSeq" id="WP_039460160.1">
    <property type="nucleotide sequence ID" value="NZ_JWLZ01000101.1"/>
</dbReference>
<comment type="caution">
    <text evidence="2">The sequence shown here is derived from an EMBL/GenBank/DDBJ whole genome shotgun (WGS) entry which is preliminary data.</text>
</comment>
<accession>A0A0B9H033</accession>
<evidence type="ECO:0000256" key="1">
    <source>
        <dbReference type="SAM" id="Phobius"/>
    </source>
</evidence>
<keyword evidence="1" id="KW-1133">Transmembrane helix</keyword>
<feature type="transmembrane region" description="Helical" evidence="1">
    <location>
        <begin position="122"/>
        <end position="144"/>
    </location>
</feature>
<dbReference type="EMBL" id="JWLZ01000101">
    <property type="protein sequence ID" value="KHT64316.1"/>
    <property type="molecule type" value="Genomic_DNA"/>
</dbReference>
<feature type="transmembrane region" description="Helical" evidence="1">
    <location>
        <begin position="17"/>
        <end position="42"/>
    </location>
</feature>
<keyword evidence="1" id="KW-0812">Transmembrane</keyword>
<evidence type="ECO:0000313" key="2">
    <source>
        <dbReference type="EMBL" id="KHT64316.1"/>
    </source>
</evidence>
<name>A0A0B9H033_9GAMM</name>
<proteinExistence type="predicted"/>